<dbReference type="GeneID" id="54410210"/>
<dbReference type="PROSITE" id="PS51891">
    <property type="entry name" value="CENP_V_GFA"/>
    <property type="match status" value="1"/>
</dbReference>
<protein>
    <recommendedName>
        <fullName evidence="5">CENP-V/GFA domain-containing protein</fullName>
    </recommendedName>
</protein>
<evidence type="ECO:0000313" key="7">
    <source>
        <dbReference type="Proteomes" id="UP000799771"/>
    </source>
</evidence>
<dbReference type="OrthoDB" id="2212170at2759"/>
<sequence>MVDGRCNCGGIKVSIAQLPEQSAICYCFNCRRTGSGVGSIVYILDKKDITVNDPNNLIKNYKDSDTKSGSTITRQFCGDCGCAIMSVLAGDSGKVALKGGLFEKIPMPGFKSFEEEEPAWLKYVKVDEGNL</sequence>
<dbReference type="GO" id="GO:0046872">
    <property type="term" value="F:metal ion binding"/>
    <property type="evidence" value="ECO:0007669"/>
    <property type="project" value="UniProtKB-KW"/>
</dbReference>
<dbReference type="Pfam" id="PF04828">
    <property type="entry name" value="GFA"/>
    <property type="match status" value="1"/>
</dbReference>
<keyword evidence="2" id="KW-0479">Metal-binding</keyword>
<dbReference type="Proteomes" id="UP000799771">
    <property type="component" value="Unassembled WGS sequence"/>
</dbReference>
<evidence type="ECO:0000256" key="2">
    <source>
        <dbReference type="ARBA" id="ARBA00022723"/>
    </source>
</evidence>
<reference evidence="6" key="1">
    <citation type="journal article" date="2020" name="Stud. Mycol.">
        <title>101 Dothideomycetes genomes: a test case for predicting lifestyles and emergence of pathogens.</title>
        <authorList>
            <person name="Haridas S."/>
            <person name="Albert R."/>
            <person name="Binder M."/>
            <person name="Bloem J."/>
            <person name="Labutti K."/>
            <person name="Salamov A."/>
            <person name="Andreopoulos B."/>
            <person name="Baker S."/>
            <person name="Barry K."/>
            <person name="Bills G."/>
            <person name="Bluhm B."/>
            <person name="Cannon C."/>
            <person name="Castanera R."/>
            <person name="Culley D."/>
            <person name="Daum C."/>
            <person name="Ezra D."/>
            <person name="Gonzalez J."/>
            <person name="Henrissat B."/>
            <person name="Kuo A."/>
            <person name="Liang C."/>
            <person name="Lipzen A."/>
            <person name="Lutzoni F."/>
            <person name="Magnuson J."/>
            <person name="Mondo S."/>
            <person name="Nolan M."/>
            <person name="Ohm R."/>
            <person name="Pangilinan J."/>
            <person name="Park H.-J."/>
            <person name="Ramirez L."/>
            <person name="Alfaro M."/>
            <person name="Sun H."/>
            <person name="Tritt A."/>
            <person name="Yoshinaga Y."/>
            <person name="Zwiers L.-H."/>
            <person name="Turgeon B."/>
            <person name="Goodwin S."/>
            <person name="Spatafora J."/>
            <person name="Crous P."/>
            <person name="Grigoriev I."/>
        </authorList>
    </citation>
    <scope>NUCLEOTIDE SEQUENCE</scope>
    <source>
        <strain evidence="6">CBS 119687</strain>
    </source>
</reference>
<comment type="similarity">
    <text evidence="1">Belongs to the Gfa family.</text>
</comment>
<dbReference type="GO" id="GO:0016846">
    <property type="term" value="F:carbon-sulfur lyase activity"/>
    <property type="evidence" value="ECO:0007669"/>
    <property type="project" value="InterPro"/>
</dbReference>
<keyword evidence="3" id="KW-0862">Zinc</keyword>
<name>A0A6A6A6R8_9PLEO</name>
<dbReference type="AlphaFoldDB" id="A0A6A6A6R8"/>
<dbReference type="PANTHER" id="PTHR33337">
    <property type="entry name" value="GFA DOMAIN-CONTAINING PROTEIN"/>
    <property type="match status" value="1"/>
</dbReference>
<evidence type="ECO:0000313" key="6">
    <source>
        <dbReference type="EMBL" id="KAF2126597.1"/>
    </source>
</evidence>
<dbReference type="RefSeq" id="XP_033520989.1">
    <property type="nucleotide sequence ID" value="XM_033669778.1"/>
</dbReference>
<gene>
    <name evidence="6" type="ORF">P153DRAFT_378153</name>
</gene>
<dbReference type="EMBL" id="ML977513">
    <property type="protein sequence ID" value="KAF2126597.1"/>
    <property type="molecule type" value="Genomic_DNA"/>
</dbReference>
<feature type="domain" description="CENP-V/GFA" evidence="5">
    <location>
        <begin position="2"/>
        <end position="114"/>
    </location>
</feature>
<evidence type="ECO:0000259" key="5">
    <source>
        <dbReference type="PROSITE" id="PS51891"/>
    </source>
</evidence>
<dbReference type="InterPro" id="IPR011057">
    <property type="entry name" value="Mss4-like_sf"/>
</dbReference>
<proteinExistence type="inferred from homology"/>
<evidence type="ECO:0000256" key="3">
    <source>
        <dbReference type="ARBA" id="ARBA00022833"/>
    </source>
</evidence>
<evidence type="ECO:0000256" key="1">
    <source>
        <dbReference type="ARBA" id="ARBA00005495"/>
    </source>
</evidence>
<dbReference type="SUPFAM" id="SSF51316">
    <property type="entry name" value="Mss4-like"/>
    <property type="match status" value="1"/>
</dbReference>
<dbReference type="Gene3D" id="3.90.1590.10">
    <property type="entry name" value="glutathione-dependent formaldehyde- activating enzyme (gfa)"/>
    <property type="match status" value="1"/>
</dbReference>
<dbReference type="PANTHER" id="PTHR33337:SF40">
    <property type="entry name" value="CENP-V_GFA DOMAIN-CONTAINING PROTEIN-RELATED"/>
    <property type="match status" value="1"/>
</dbReference>
<keyword evidence="4" id="KW-0456">Lyase</keyword>
<dbReference type="InterPro" id="IPR006913">
    <property type="entry name" value="CENP-V/GFA"/>
</dbReference>
<keyword evidence="7" id="KW-1185">Reference proteome</keyword>
<organism evidence="6 7">
    <name type="scientific">Dothidotthia symphoricarpi CBS 119687</name>
    <dbReference type="NCBI Taxonomy" id="1392245"/>
    <lineage>
        <taxon>Eukaryota</taxon>
        <taxon>Fungi</taxon>
        <taxon>Dikarya</taxon>
        <taxon>Ascomycota</taxon>
        <taxon>Pezizomycotina</taxon>
        <taxon>Dothideomycetes</taxon>
        <taxon>Pleosporomycetidae</taxon>
        <taxon>Pleosporales</taxon>
        <taxon>Dothidotthiaceae</taxon>
        <taxon>Dothidotthia</taxon>
    </lineage>
</organism>
<accession>A0A6A6A6R8</accession>
<evidence type="ECO:0000256" key="4">
    <source>
        <dbReference type="ARBA" id="ARBA00023239"/>
    </source>
</evidence>